<dbReference type="Gene3D" id="3.40.50.450">
    <property type="match status" value="1"/>
</dbReference>
<comment type="caution">
    <text evidence="1">The sequence shown here is derived from an EMBL/GenBank/DDBJ whole genome shotgun (WGS) entry which is preliminary data.</text>
</comment>
<dbReference type="SUPFAM" id="SSF102405">
    <property type="entry name" value="MCP/YpsA-like"/>
    <property type="match status" value="1"/>
</dbReference>
<proteinExistence type="predicted"/>
<reference evidence="1 2" key="1">
    <citation type="journal article" date="2016" name="Nat. Commun.">
        <title>Thousands of microbial genomes shed light on interconnected biogeochemical processes in an aquifer system.</title>
        <authorList>
            <person name="Anantharaman K."/>
            <person name="Brown C.T."/>
            <person name="Hug L.A."/>
            <person name="Sharon I."/>
            <person name="Castelle C.J."/>
            <person name="Probst A.J."/>
            <person name="Thomas B.C."/>
            <person name="Singh A."/>
            <person name="Wilkins M.J."/>
            <person name="Karaoz U."/>
            <person name="Brodie E.L."/>
            <person name="Williams K.H."/>
            <person name="Hubbard S.S."/>
            <person name="Banfield J.F."/>
        </authorList>
    </citation>
    <scope>NUCLEOTIDE SEQUENCE [LARGE SCALE GENOMIC DNA]</scope>
</reference>
<gene>
    <name evidence="1" type="ORF">A3G50_02090</name>
</gene>
<dbReference type="EMBL" id="MFKM01000020">
    <property type="protein sequence ID" value="OGG43196.1"/>
    <property type="molecule type" value="Genomic_DNA"/>
</dbReference>
<dbReference type="InterPro" id="IPR052341">
    <property type="entry name" value="LOG_family_nucleotidases"/>
</dbReference>
<sequence>MFKINKMANKKSFNLHYAICVSGAAETGHCSSGAVEKAEEIGREIARQGFILATGATIGMPYWAAKGAKEAGGTVIGFSPAASKISHQKTYHLPVDYHDVIIYTGFGYSGRNLLLTRASDAVIFICGRMGTLNEFTIAFEDGKPLGILEGTGGTADIIKELIVKSYRGPGKIAYAEEPAELLKKVVELIKEEEL</sequence>
<dbReference type="InterPro" id="IPR041164">
    <property type="entry name" value="LDcluster4"/>
</dbReference>
<dbReference type="PANTHER" id="PTHR43393:SF3">
    <property type="entry name" value="LYSINE DECARBOXYLASE-LIKE PROTEIN"/>
    <property type="match status" value="1"/>
</dbReference>
<name>A0A1F6C1W3_9BACT</name>
<dbReference type="Pfam" id="PF18306">
    <property type="entry name" value="LDcluster4"/>
    <property type="match status" value="1"/>
</dbReference>
<protein>
    <recommendedName>
        <fullName evidence="3">Protein containing YHS domain protein</fullName>
    </recommendedName>
</protein>
<dbReference type="AlphaFoldDB" id="A0A1F6C1W3"/>
<dbReference type="STRING" id="1798473.A3G50_02090"/>
<evidence type="ECO:0000313" key="2">
    <source>
        <dbReference type="Proteomes" id="UP000176633"/>
    </source>
</evidence>
<evidence type="ECO:0008006" key="3">
    <source>
        <dbReference type="Google" id="ProtNLM"/>
    </source>
</evidence>
<organism evidence="1 2">
    <name type="scientific">Candidatus Jorgensenbacteria bacterium RIFCSPLOWO2_12_FULL_42_11</name>
    <dbReference type="NCBI Taxonomy" id="1798473"/>
    <lineage>
        <taxon>Bacteria</taxon>
        <taxon>Candidatus Joergenseniibacteriota</taxon>
    </lineage>
</organism>
<accession>A0A1F6C1W3</accession>
<dbReference type="GO" id="GO:0005829">
    <property type="term" value="C:cytosol"/>
    <property type="evidence" value="ECO:0007669"/>
    <property type="project" value="TreeGrafter"/>
</dbReference>
<dbReference type="PANTHER" id="PTHR43393">
    <property type="entry name" value="CYTOKININ RIBOSIDE 5'-MONOPHOSPHATE PHOSPHORIBOHYDROLASE"/>
    <property type="match status" value="1"/>
</dbReference>
<evidence type="ECO:0000313" key="1">
    <source>
        <dbReference type="EMBL" id="OGG43196.1"/>
    </source>
</evidence>
<dbReference type="Proteomes" id="UP000176633">
    <property type="component" value="Unassembled WGS sequence"/>
</dbReference>